<dbReference type="SUPFAM" id="SSF143100">
    <property type="entry name" value="TTHA1013/TTHA0281-like"/>
    <property type="match status" value="1"/>
</dbReference>
<reference evidence="1 2" key="1">
    <citation type="submission" date="2020-05" db="EMBL/GenBank/DDBJ databases">
        <title>Complete genome sequence of of a novel Thermoleptolyngbya strain isolated from hot springs of Ganzi, Sichuan China.</title>
        <authorList>
            <person name="Tang J."/>
            <person name="Daroch M."/>
            <person name="Li L."/>
            <person name="Waleron K."/>
            <person name="Waleron M."/>
            <person name="Waleron M."/>
        </authorList>
    </citation>
    <scope>NUCLEOTIDE SEQUENCE [LARGE SCALE GENOMIC DNA]</scope>
    <source>
        <strain evidence="1 2">PKUAC-SCTA183</strain>
    </source>
</reference>
<proteinExistence type="predicted"/>
<keyword evidence="2" id="KW-1185">Reference proteome</keyword>
<dbReference type="AlphaFoldDB" id="A0A6M8BR02"/>
<gene>
    <name evidence="1" type="ORF">HPC62_19040</name>
</gene>
<dbReference type="KEGG" id="theu:HPC62_19040"/>
<name>A0A6M8BR02_9CYAN</name>
<dbReference type="Proteomes" id="UP000505210">
    <property type="component" value="Chromosome"/>
</dbReference>
<evidence type="ECO:0000313" key="1">
    <source>
        <dbReference type="EMBL" id="QKD85063.1"/>
    </source>
</evidence>
<dbReference type="EMBL" id="CP053661">
    <property type="protein sequence ID" value="QKD85063.1"/>
    <property type="molecule type" value="Genomic_DNA"/>
</dbReference>
<evidence type="ECO:0000313" key="2">
    <source>
        <dbReference type="Proteomes" id="UP000505210"/>
    </source>
</evidence>
<dbReference type="InterPro" id="IPR035069">
    <property type="entry name" value="TTHA1013/TTHA0281-like"/>
</dbReference>
<protein>
    <submittedName>
        <fullName evidence="1">Type II toxin-antitoxin system HicB family antitoxin</fullName>
    </submittedName>
</protein>
<sequence>MLEYKGYTAEIEVDIQAGVLHGRVRDIQDVVTFEAETAAELERKFRRCIDVYLEFCQETQQEPNRPGLQPDSKTIALKATPDLCRAADHAGKSIDSWAQDVLSEAARRSLEPFA</sequence>
<organism evidence="1 2">
    <name type="scientific">Thermoleptolyngbya sichuanensis A183</name>
    <dbReference type="NCBI Taxonomy" id="2737172"/>
    <lineage>
        <taxon>Bacteria</taxon>
        <taxon>Bacillati</taxon>
        <taxon>Cyanobacteriota</taxon>
        <taxon>Cyanophyceae</taxon>
        <taxon>Oculatellales</taxon>
        <taxon>Oculatellaceae</taxon>
        <taxon>Thermoleptolyngbya</taxon>
        <taxon>Thermoleptolyngbya sichuanensis</taxon>
    </lineage>
</organism>
<accession>A0A6M8BR02</accession>